<dbReference type="Proteomes" id="UP000515153">
    <property type="component" value="Chromosome VII"/>
</dbReference>
<keyword evidence="1" id="KW-1185">Reference proteome</keyword>
<reference evidence="2" key="2">
    <citation type="submission" date="2019-10" db="EMBL/GenBank/DDBJ databases">
        <authorList>
            <consortium name="NCBI Genome Project"/>
        </authorList>
    </citation>
    <scope>NUCLEOTIDE SEQUENCE</scope>
    <source>
        <strain evidence="2">NI907</strain>
    </source>
</reference>
<accession>A0A6P8AYA9</accession>
<evidence type="ECO:0000313" key="2">
    <source>
        <dbReference type="RefSeq" id="XP_030979844.1"/>
    </source>
</evidence>
<proteinExistence type="predicted"/>
<dbReference type="GeneID" id="41965307"/>
<name>A0A6P8AYA9_PYRGI</name>
<organism evidence="1 2">
    <name type="scientific">Pyricularia grisea</name>
    <name type="common">Crabgrass-specific blast fungus</name>
    <name type="synonym">Magnaporthe grisea</name>
    <dbReference type="NCBI Taxonomy" id="148305"/>
    <lineage>
        <taxon>Eukaryota</taxon>
        <taxon>Fungi</taxon>
        <taxon>Dikarya</taxon>
        <taxon>Ascomycota</taxon>
        <taxon>Pezizomycotina</taxon>
        <taxon>Sordariomycetes</taxon>
        <taxon>Sordariomycetidae</taxon>
        <taxon>Magnaporthales</taxon>
        <taxon>Pyriculariaceae</taxon>
        <taxon>Pyricularia</taxon>
    </lineage>
</organism>
<reference evidence="1 2" key="1">
    <citation type="journal article" date="2019" name="Mol. Biol. Evol.">
        <title>Blast fungal genomes show frequent chromosomal changes, gene gains and losses, and effector gene turnover.</title>
        <authorList>
            <person name="Gomez Luciano L.B."/>
            <person name="Jason Tsai I."/>
            <person name="Chuma I."/>
            <person name="Tosa Y."/>
            <person name="Chen Y.H."/>
            <person name="Li J.Y."/>
            <person name="Li M.Y."/>
            <person name="Jade Lu M.Y."/>
            <person name="Nakayashiki H."/>
            <person name="Li W.H."/>
        </authorList>
    </citation>
    <scope>NUCLEOTIDE SEQUENCE [LARGE SCALE GENOMIC DNA]</scope>
    <source>
        <strain evidence="1 2">NI907</strain>
    </source>
</reference>
<gene>
    <name evidence="2" type="ORF">PgNI_10428</name>
</gene>
<dbReference type="KEGG" id="pgri:PgNI_10428"/>
<reference evidence="2" key="3">
    <citation type="submission" date="2025-08" db="UniProtKB">
        <authorList>
            <consortium name="RefSeq"/>
        </authorList>
    </citation>
    <scope>IDENTIFICATION</scope>
    <source>
        <strain evidence="2">NI907</strain>
    </source>
</reference>
<protein>
    <submittedName>
        <fullName evidence="2">Uncharacterized protein</fullName>
    </submittedName>
</protein>
<dbReference type="RefSeq" id="XP_030979844.1">
    <property type="nucleotide sequence ID" value="XM_031130399.1"/>
</dbReference>
<sequence length="66" mass="7509">MVPQTRRWKREQDALALLGDGQTDKRKSSAKFGSGRACISRLFCVLGCRPRKWKEAISCLGLRNEK</sequence>
<dbReference type="AlphaFoldDB" id="A0A6P8AYA9"/>
<evidence type="ECO:0000313" key="1">
    <source>
        <dbReference type="Proteomes" id="UP000515153"/>
    </source>
</evidence>